<sequence length="195" mass="21020">MAQGLPAMQTTIRWFNSVVFKGVANNLSNSAIPGQPGGSDDIESGIARALHGLTMGDSDDDEPAPPSHPNPRASATRVSAVPRLPHRGAVPQRRVVSLPTPAPPSPTRSIPDENDVQRYIQHQATGSRQGFTQTNDDDVGNNEELEYGIPSSLPPTQYQGRGRGRGHRTTQRSVPISEASENIAQSSTRRSSRKR</sequence>
<gene>
    <name evidence="1" type="ORF">CCMSSC00406_0008057</name>
</gene>
<protein>
    <submittedName>
        <fullName evidence="1">Uncharacterized protein</fullName>
    </submittedName>
</protein>
<keyword evidence="2" id="KW-1185">Reference proteome</keyword>
<evidence type="ECO:0000313" key="2">
    <source>
        <dbReference type="Proteomes" id="UP000824881"/>
    </source>
</evidence>
<comment type="caution">
    <text evidence="1">The sequence shown here is derived from an EMBL/GenBank/DDBJ whole genome shotgun (WGS) entry which is preliminary data.</text>
</comment>
<accession>A0ACB7IUZ0</accession>
<proteinExistence type="predicted"/>
<dbReference type="Proteomes" id="UP000824881">
    <property type="component" value="Unassembled WGS sequence"/>
</dbReference>
<dbReference type="EMBL" id="WQMT02000005">
    <property type="protein sequence ID" value="KAG9222072.1"/>
    <property type="molecule type" value="Genomic_DNA"/>
</dbReference>
<organism evidence="1 2">
    <name type="scientific">Pleurotus cornucopiae</name>
    <name type="common">Cornucopia mushroom</name>
    <dbReference type="NCBI Taxonomy" id="5321"/>
    <lineage>
        <taxon>Eukaryota</taxon>
        <taxon>Fungi</taxon>
        <taxon>Dikarya</taxon>
        <taxon>Basidiomycota</taxon>
        <taxon>Agaricomycotina</taxon>
        <taxon>Agaricomycetes</taxon>
        <taxon>Agaricomycetidae</taxon>
        <taxon>Agaricales</taxon>
        <taxon>Pleurotineae</taxon>
        <taxon>Pleurotaceae</taxon>
        <taxon>Pleurotus</taxon>
    </lineage>
</organism>
<name>A0ACB7IUZ0_PLECO</name>
<reference evidence="1 2" key="1">
    <citation type="journal article" date="2021" name="Appl. Environ. Microbiol.">
        <title>Genetic linkage and physical mapping for an oyster mushroom Pleurotus cornucopiae and QTL analysis for the trait cap color.</title>
        <authorList>
            <person name="Zhang Y."/>
            <person name="Gao W."/>
            <person name="Sonnenberg A."/>
            <person name="Chen Q."/>
            <person name="Zhang J."/>
            <person name="Huang C."/>
        </authorList>
    </citation>
    <scope>NUCLEOTIDE SEQUENCE [LARGE SCALE GENOMIC DNA]</scope>
    <source>
        <strain evidence="1">CCMSSC00406</strain>
    </source>
</reference>
<evidence type="ECO:0000313" key="1">
    <source>
        <dbReference type="EMBL" id="KAG9222072.1"/>
    </source>
</evidence>